<name>A0A0G1U364_9BACT</name>
<feature type="domain" description="Pyruvate/ketoisovalerate oxidoreductase catalytic" evidence="2">
    <location>
        <begin position="12"/>
        <end position="177"/>
    </location>
</feature>
<dbReference type="AlphaFoldDB" id="A0A0G1U364"/>
<dbReference type="InterPro" id="IPR019752">
    <property type="entry name" value="Pyrv/ketoisovalerate_OxRed_cat"/>
</dbReference>
<dbReference type="SUPFAM" id="SSF52922">
    <property type="entry name" value="TK C-terminal domain-like"/>
    <property type="match status" value="1"/>
</dbReference>
<accession>A0A0G1U364</accession>
<dbReference type="InterPro" id="IPR002869">
    <property type="entry name" value="Pyrv_flavodox_OxRed_cen"/>
</dbReference>
<dbReference type="PANTHER" id="PTHR32154:SF20">
    <property type="entry name" value="2-OXOGLUTARATE OXIDOREDUCTASE SUBUNIT KORA"/>
    <property type="match status" value="1"/>
</dbReference>
<protein>
    <submittedName>
        <fullName evidence="4">Pyruvate flavodoxin/ferredoxin oxidoreductase domain protein</fullName>
    </submittedName>
</protein>
<evidence type="ECO:0000259" key="3">
    <source>
        <dbReference type="Pfam" id="PF01855"/>
    </source>
</evidence>
<sequence>MPALNWKIAGAAGEGIKVSGLILSKALFRQGVNIHGYTEYPSLIRGGHNTFQVAASIEKAHAPKVALDVMVALNANAVLNHQEEFTDQTAIVADLNLIKNDLTGFKRQNQIIDIPLAKIARDSGGGLLVKNTVALGASGYLLNLPLESLNQILTETFARKGEEVVKLNHQAASLGYDYVKTNFPDKKLNFAYPGKPPADKIFLTGNEAIALGAVAGGLKFYTAYPMTPTTAILHYLAAHADQFGLVVRHGENEIGVVNSAIGAAFAGVRSMVATSGGGFSLMTEGLGLSGVTETPLVVVLGMRPGPASGMPTWSSQGDLLFAINASQDEFPRLVFTPGDPAEAFEAARLAQNLSEKYQTPALVLTDKYLSESYFTVDRFADQHLNQRHSLADSKALPNDQPFPRYQLTDNGISPRPLPGTPGGVHLTNSYEHDELGYATEESKVRTAQVDKRNRKFASMSQEESLPQPVLFGPQNAATTIVSWGSNKGVIRQALNLLPDVNFIHLPLVWPFPEKTLAKLLASAKKLVTLECNSTGQLNRLIREQTGITIDRKLLKYDGRPFYPEEIVEKL</sequence>
<keyword evidence="1" id="KW-0560">Oxidoreductase</keyword>
<dbReference type="PATRIC" id="fig|1618371.3.peg.981"/>
<keyword evidence="4" id="KW-0670">Pyruvate</keyword>
<dbReference type="SUPFAM" id="SSF52518">
    <property type="entry name" value="Thiamin diphosphate-binding fold (THDP-binding)"/>
    <property type="match status" value="1"/>
</dbReference>
<reference evidence="4 5" key="1">
    <citation type="journal article" date="2015" name="Nature">
        <title>rRNA introns, odd ribosomes, and small enigmatic genomes across a large radiation of phyla.</title>
        <authorList>
            <person name="Brown C.T."/>
            <person name="Hug L.A."/>
            <person name="Thomas B.C."/>
            <person name="Sharon I."/>
            <person name="Castelle C.J."/>
            <person name="Singh A."/>
            <person name="Wilkins M.J."/>
            <person name="Williams K.H."/>
            <person name="Banfield J.F."/>
        </authorList>
    </citation>
    <scope>NUCLEOTIDE SEQUENCE [LARGE SCALE GENOMIC DNA]</scope>
</reference>
<dbReference type="CDD" id="cd07034">
    <property type="entry name" value="TPP_PYR_PFOR_IOR-alpha_like"/>
    <property type="match status" value="1"/>
</dbReference>
<dbReference type="NCBIfam" id="TIGR03710">
    <property type="entry name" value="OAFO_sf"/>
    <property type="match status" value="1"/>
</dbReference>
<dbReference type="Gene3D" id="3.40.920.10">
    <property type="entry name" value="Pyruvate-ferredoxin oxidoreductase, PFOR, domain III"/>
    <property type="match status" value="1"/>
</dbReference>
<comment type="caution">
    <text evidence="4">The sequence shown here is derived from an EMBL/GenBank/DDBJ whole genome shotgun (WGS) entry which is preliminary data.</text>
</comment>
<dbReference type="GO" id="GO:0006979">
    <property type="term" value="P:response to oxidative stress"/>
    <property type="evidence" value="ECO:0007669"/>
    <property type="project" value="TreeGrafter"/>
</dbReference>
<evidence type="ECO:0000313" key="5">
    <source>
        <dbReference type="Proteomes" id="UP000033860"/>
    </source>
</evidence>
<dbReference type="Pfam" id="PF01855">
    <property type="entry name" value="POR_N"/>
    <property type="match status" value="1"/>
</dbReference>
<feature type="domain" description="Pyruvate flavodoxin/ferredoxin oxidoreductase pyrimidine binding" evidence="3">
    <location>
        <begin position="212"/>
        <end position="450"/>
    </location>
</feature>
<dbReference type="EMBL" id="LCNT01000007">
    <property type="protein sequence ID" value="KKU60778.1"/>
    <property type="molecule type" value="Genomic_DNA"/>
</dbReference>
<dbReference type="Gene3D" id="3.40.50.970">
    <property type="match status" value="1"/>
</dbReference>
<gene>
    <name evidence="4" type="ORF">UX85_C0007G0065</name>
</gene>
<dbReference type="PANTHER" id="PTHR32154">
    <property type="entry name" value="PYRUVATE-FLAVODOXIN OXIDOREDUCTASE-RELATED"/>
    <property type="match status" value="1"/>
</dbReference>
<dbReference type="InterPro" id="IPR050722">
    <property type="entry name" value="Pyruvate:ferred/Flavod_OxRd"/>
</dbReference>
<dbReference type="InterPro" id="IPR022367">
    <property type="entry name" value="2-oxoacid/accept_OxRdtase_asu"/>
</dbReference>
<organism evidence="4 5">
    <name type="scientific">Candidatus Beckwithbacteria bacterium GW2011_GWB1_47_15</name>
    <dbReference type="NCBI Taxonomy" id="1618371"/>
    <lineage>
        <taxon>Bacteria</taxon>
        <taxon>Candidatus Beckwithiibacteriota</taxon>
    </lineage>
</organism>
<dbReference type="GO" id="GO:0016903">
    <property type="term" value="F:oxidoreductase activity, acting on the aldehyde or oxo group of donors"/>
    <property type="evidence" value="ECO:0007669"/>
    <property type="project" value="InterPro"/>
</dbReference>
<proteinExistence type="predicted"/>
<dbReference type="InterPro" id="IPR002880">
    <property type="entry name" value="Pyrv_Fd/Flavodoxin_OxRdtase_N"/>
</dbReference>
<dbReference type="SUPFAM" id="SSF53323">
    <property type="entry name" value="Pyruvate-ferredoxin oxidoreductase, PFOR, domain III"/>
    <property type="match status" value="1"/>
</dbReference>
<dbReference type="InterPro" id="IPR029061">
    <property type="entry name" value="THDP-binding"/>
</dbReference>
<evidence type="ECO:0000259" key="2">
    <source>
        <dbReference type="Pfam" id="PF01558"/>
    </source>
</evidence>
<dbReference type="Gene3D" id="3.40.50.920">
    <property type="match status" value="1"/>
</dbReference>
<dbReference type="InterPro" id="IPR009014">
    <property type="entry name" value="Transketo_C/PFOR_II"/>
</dbReference>
<dbReference type="Pfam" id="PF01558">
    <property type="entry name" value="POR"/>
    <property type="match status" value="1"/>
</dbReference>
<evidence type="ECO:0000313" key="4">
    <source>
        <dbReference type="EMBL" id="KKU60778.1"/>
    </source>
</evidence>
<dbReference type="Proteomes" id="UP000033860">
    <property type="component" value="Unassembled WGS sequence"/>
</dbReference>
<evidence type="ECO:0000256" key="1">
    <source>
        <dbReference type="ARBA" id="ARBA00023002"/>
    </source>
</evidence>